<accession>A0A3S4VJY2</accession>
<evidence type="ECO:0000259" key="7">
    <source>
        <dbReference type="PROSITE" id="PS51012"/>
    </source>
</evidence>
<dbReference type="RefSeq" id="WP_061788286.1">
    <property type="nucleotide sequence ID" value="NZ_LR134406.1"/>
</dbReference>
<keyword evidence="2 6" id="KW-0812">Transmembrane</keyword>
<keyword evidence="5" id="KW-0046">Antibiotic resistance</keyword>
<dbReference type="PROSITE" id="PS51012">
    <property type="entry name" value="ABC_TM2"/>
    <property type="match status" value="1"/>
</dbReference>
<dbReference type="GO" id="GO:0140359">
    <property type="term" value="F:ABC-type transporter activity"/>
    <property type="evidence" value="ECO:0007669"/>
    <property type="project" value="InterPro"/>
</dbReference>
<proteinExistence type="inferred from homology"/>
<feature type="transmembrane region" description="Helical" evidence="6">
    <location>
        <begin position="68"/>
        <end position="91"/>
    </location>
</feature>
<evidence type="ECO:0000256" key="5">
    <source>
        <dbReference type="ARBA" id="ARBA00023251"/>
    </source>
</evidence>
<evidence type="ECO:0000256" key="3">
    <source>
        <dbReference type="ARBA" id="ARBA00022989"/>
    </source>
</evidence>
<sequence length="274" mass="29595">MSPVQALGRGPVTGWLGDVHAVLVRNLLQLRRSPEIMAFSVMQPVMFVLLFTQVYGGAVHVQGSDYTQFLMAGIFGQTIVFGTMISGIYMAEDLKEGIIDRFRTLPMAPSAILVARTLADLAVAACSVFVMLVAGFVVGWRFQAGVGNFLLGVLLLLVTAWCFSWVMLLLGVAVPKPQSVNSAGMIVLFPTSFVSNAFVPSETLPDWLRGIAEWNPLSSLVQAVRTLFGNLGTAAVPEVWSLQNPVAATAIAWVVLLAIFPALTVAVFRRRVAR</sequence>
<name>A0A3S4VJY2_9ACTN</name>
<keyword evidence="4 6" id="KW-0472">Membrane</keyword>
<comment type="similarity">
    <text evidence="6">Belongs to the ABC-2 integral membrane protein family.</text>
</comment>
<dbReference type="GO" id="GO:0043190">
    <property type="term" value="C:ATP-binding cassette (ABC) transporter complex"/>
    <property type="evidence" value="ECO:0007669"/>
    <property type="project" value="InterPro"/>
</dbReference>
<evidence type="ECO:0000256" key="4">
    <source>
        <dbReference type="ARBA" id="ARBA00023136"/>
    </source>
</evidence>
<feature type="domain" description="ABC transmembrane type-2" evidence="7">
    <location>
        <begin position="35"/>
        <end position="271"/>
    </location>
</feature>
<evidence type="ECO:0000256" key="2">
    <source>
        <dbReference type="ARBA" id="ARBA00022692"/>
    </source>
</evidence>
<feature type="transmembrane region" description="Helical" evidence="6">
    <location>
        <begin position="180"/>
        <end position="199"/>
    </location>
</feature>
<dbReference type="InterPro" id="IPR047817">
    <property type="entry name" value="ABC2_TM_bact-type"/>
</dbReference>
<evidence type="ECO:0000256" key="1">
    <source>
        <dbReference type="ARBA" id="ARBA00004141"/>
    </source>
</evidence>
<dbReference type="InterPro" id="IPR051784">
    <property type="entry name" value="Nod_factor_ABC_transporter"/>
</dbReference>
<keyword evidence="6" id="KW-0813">Transport</keyword>
<dbReference type="PRINTS" id="PR00164">
    <property type="entry name" value="ABC2TRNSPORT"/>
</dbReference>
<keyword evidence="6" id="KW-1003">Cell membrane</keyword>
<dbReference type="GO" id="GO:0046677">
    <property type="term" value="P:response to antibiotic"/>
    <property type="evidence" value="ECO:0007669"/>
    <property type="project" value="UniProtKB-KW"/>
</dbReference>
<dbReference type="EMBL" id="LR134406">
    <property type="protein sequence ID" value="VEH70766.1"/>
    <property type="molecule type" value="Genomic_DNA"/>
</dbReference>
<dbReference type="InterPro" id="IPR000412">
    <property type="entry name" value="ABC_2_transport"/>
</dbReference>
<dbReference type="PANTHER" id="PTHR43229:SF2">
    <property type="entry name" value="NODULATION PROTEIN J"/>
    <property type="match status" value="1"/>
</dbReference>
<feature type="transmembrane region" description="Helical" evidence="6">
    <location>
        <begin position="112"/>
        <end position="137"/>
    </location>
</feature>
<dbReference type="InterPro" id="IPR013525">
    <property type="entry name" value="ABC2_TM"/>
</dbReference>
<feature type="transmembrane region" description="Helical" evidence="6">
    <location>
        <begin position="149"/>
        <end position="173"/>
    </location>
</feature>
<dbReference type="Proteomes" id="UP000273044">
    <property type="component" value="Chromosome"/>
</dbReference>
<reference evidence="8 9" key="1">
    <citation type="submission" date="2018-12" db="EMBL/GenBank/DDBJ databases">
        <authorList>
            <consortium name="Pathogen Informatics"/>
        </authorList>
    </citation>
    <scope>NUCLEOTIDE SEQUENCE [LARGE SCALE GENOMIC DNA]</scope>
    <source>
        <strain evidence="8 9">NCTC12967</strain>
    </source>
</reference>
<evidence type="ECO:0000313" key="9">
    <source>
        <dbReference type="Proteomes" id="UP000273044"/>
    </source>
</evidence>
<dbReference type="Pfam" id="PF01061">
    <property type="entry name" value="ABC2_membrane"/>
    <property type="match status" value="1"/>
</dbReference>
<gene>
    <name evidence="8" type="primary">drrB_1</name>
    <name evidence="8" type="ORF">NCTC12967_02072</name>
</gene>
<evidence type="ECO:0000256" key="6">
    <source>
        <dbReference type="RuleBase" id="RU361157"/>
    </source>
</evidence>
<feature type="transmembrane region" description="Helical" evidence="6">
    <location>
        <begin position="36"/>
        <end position="56"/>
    </location>
</feature>
<organism evidence="8 9">
    <name type="scientific">Arachnia propionica</name>
    <dbReference type="NCBI Taxonomy" id="1750"/>
    <lineage>
        <taxon>Bacteria</taxon>
        <taxon>Bacillati</taxon>
        <taxon>Actinomycetota</taxon>
        <taxon>Actinomycetes</taxon>
        <taxon>Propionibacteriales</taxon>
        <taxon>Propionibacteriaceae</taxon>
        <taxon>Arachnia</taxon>
    </lineage>
</organism>
<dbReference type="GeneID" id="64407524"/>
<feature type="transmembrane region" description="Helical" evidence="6">
    <location>
        <begin position="246"/>
        <end position="268"/>
    </location>
</feature>
<dbReference type="AlphaFoldDB" id="A0A3S4VJY2"/>
<evidence type="ECO:0000313" key="8">
    <source>
        <dbReference type="EMBL" id="VEH70766.1"/>
    </source>
</evidence>
<dbReference type="PANTHER" id="PTHR43229">
    <property type="entry name" value="NODULATION PROTEIN J"/>
    <property type="match status" value="1"/>
</dbReference>
<keyword evidence="9" id="KW-1185">Reference proteome</keyword>
<protein>
    <recommendedName>
        <fullName evidence="6">Transport permease protein</fullName>
    </recommendedName>
</protein>
<comment type="subcellular location">
    <subcellularLocation>
        <location evidence="6">Cell membrane</location>
        <topology evidence="6">Multi-pass membrane protein</topology>
    </subcellularLocation>
    <subcellularLocation>
        <location evidence="1">Membrane</location>
        <topology evidence="1">Multi-pass membrane protein</topology>
    </subcellularLocation>
</comment>
<keyword evidence="3 6" id="KW-1133">Transmembrane helix</keyword>
<dbReference type="PIRSF" id="PIRSF006648">
    <property type="entry name" value="DrrB"/>
    <property type="match status" value="1"/>
</dbReference>